<name>A0A1X2H5F6_SYNRA</name>
<dbReference type="Proteomes" id="UP000242180">
    <property type="component" value="Unassembled WGS sequence"/>
</dbReference>
<comment type="cofactor">
    <cofactor evidence="5">
        <name>FAD</name>
        <dbReference type="ChEBI" id="CHEBI:57692"/>
    </cofactor>
</comment>
<dbReference type="GO" id="GO:0010133">
    <property type="term" value="P:L-proline catabolic process to L-glutamate"/>
    <property type="evidence" value="ECO:0007669"/>
    <property type="project" value="TreeGrafter"/>
</dbReference>
<gene>
    <name evidence="8" type="ORF">BCR43DRAFT_478808</name>
</gene>
<dbReference type="EC" id="1.5.5.2" evidence="2 5"/>
<evidence type="ECO:0000256" key="2">
    <source>
        <dbReference type="ARBA" id="ARBA00012695"/>
    </source>
</evidence>
<dbReference type="PANTHER" id="PTHR13914:SF0">
    <property type="entry name" value="PROLINE DEHYDROGENASE 1, MITOCHONDRIAL"/>
    <property type="match status" value="1"/>
</dbReference>
<dbReference type="Pfam" id="PF01619">
    <property type="entry name" value="Pro_dh"/>
    <property type="match status" value="1"/>
</dbReference>
<dbReference type="FunCoup" id="A0A1X2H5F6">
    <property type="interactions" value="336"/>
</dbReference>
<evidence type="ECO:0000256" key="1">
    <source>
        <dbReference type="ARBA" id="ARBA00005869"/>
    </source>
</evidence>
<dbReference type="Gene3D" id="3.20.20.220">
    <property type="match status" value="2"/>
</dbReference>
<organism evidence="8 9">
    <name type="scientific">Syncephalastrum racemosum</name>
    <name type="common">Filamentous fungus</name>
    <dbReference type="NCBI Taxonomy" id="13706"/>
    <lineage>
        <taxon>Eukaryota</taxon>
        <taxon>Fungi</taxon>
        <taxon>Fungi incertae sedis</taxon>
        <taxon>Mucoromycota</taxon>
        <taxon>Mucoromycotina</taxon>
        <taxon>Mucoromycetes</taxon>
        <taxon>Mucorales</taxon>
        <taxon>Syncephalastraceae</taxon>
        <taxon>Syncephalastrum</taxon>
    </lineage>
</organism>
<keyword evidence="6" id="KW-0472">Membrane</keyword>
<keyword evidence="9" id="KW-1185">Reference proteome</keyword>
<dbReference type="OMA" id="GPLKKYH"/>
<reference evidence="8 9" key="1">
    <citation type="submission" date="2016-07" db="EMBL/GenBank/DDBJ databases">
        <title>Pervasive Adenine N6-methylation of Active Genes in Fungi.</title>
        <authorList>
            <consortium name="DOE Joint Genome Institute"/>
            <person name="Mondo S.J."/>
            <person name="Dannebaum R.O."/>
            <person name="Kuo R.C."/>
            <person name="Labutti K."/>
            <person name="Haridas S."/>
            <person name="Kuo A."/>
            <person name="Salamov A."/>
            <person name="Ahrendt S.R."/>
            <person name="Lipzen A."/>
            <person name="Sullivan W."/>
            <person name="Andreopoulos W.B."/>
            <person name="Clum A."/>
            <person name="Lindquist E."/>
            <person name="Daum C."/>
            <person name="Ramamoorthy G.K."/>
            <person name="Gryganskyi A."/>
            <person name="Culley D."/>
            <person name="Magnuson J.K."/>
            <person name="James T.Y."/>
            <person name="O'Malley M.A."/>
            <person name="Stajich J.E."/>
            <person name="Spatafora J.W."/>
            <person name="Visel A."/>
            <person name="Grigoriev I.V."/>
        </authorList>
    </citation>
    <scope>NUCLEOTIDE SEQUENCE [LARGE SCALE GENOMIC DNA]</scope>
    <source>
        <strain evidence="8 9">NRRL 2496</strain>
    </source>
</reference>
<comment type="function">
    <text evidence="5">Converts proline to delta-1-pyrroline-5-carboxylate.</text>
</comment>
<keyword evidence="5" id="KW-0285">Flavoprotein</keyword>
<dbReference type="AlphaFoldDB" id="A0A1X2H5F6"/>
<evidence type="ECO:0000256" key="6">
    <source>
        <dbReference type="SAM" id="Phobius"/>
    </source>
</evidence>
<dbReference type="GO" id="GO:0071949">
    <property type="term" value="F:FAD binding"/>
    <property type="evidence" value="ECO:0007669"/>
    <property type="project" value="TreeGrafter"/>
</dbReference>
<comment type="similarity">
    <text evidence="1 5">Belongs to the proline oxidase family.</text>
</comment>
<dbReference type="InterPro" id="IPR015659">
    <property type="entry name" value="Proline_oxidase"/>
</dbReference>
<dbReference type="GO" id="GO:0005739">
    <property type="term" value="C:mitochondrion"/>
    <property type="evidence" value="ECO:0007669"/>
    <property type="project" value="TreeGrafter"/>
</dbReference>
<comment type="caution">
    <text evidence="8">The sequence shown here is derived from an EMBL/GenBank/DDBJ whole genome shotgun (WGS) entry which is preliminary data.</text>
</comment>
<comment type="catalytic activity">
    <reaction evidence="5">
        <text>L-proline + a quinone = (S)-1-pyrroline-5-carboxylate + a quinol + H(+)</text>
        <dbReference type="Rhea" id="RHEA:23784"/>
        <dbReference type="ChEBI" id="CHEBI:15378"/>
        <dbReference type="ChEBI" id="CHEBI:17388"/>
        <dbReference type="ChEBI" id="CHEBI:24646"/>
        <dbReference type="ChEBI" id="CHEBI:60039"/>
        <dbReference type="ChEBI" id="CHEBI:132124"/>
        <dbReference type="EC" id="1.5.5.2"/>
    </reaction>
</comment>
<proteinExistence type="inferred from homology"/>
<dbReference type="InParanoid" id="A0A1X2H5F6"/>
<dbReference type="GO" id="GO:0004657">
    <property type="term" value="F:proline dehydrogenase activity"/>
    <property type="evidence" value="ECO:0007669"/>
    <property type="project" value="UniProtKB-EC"/>
</dbReference>
<dbReference type="PANTHER" id="PTHR13914">
    <property type="entry name" value="PROLINE OXIDASE"/>
    <property type="match status" value="1"/>
</dbReference>
<evidence type="ECO:0000259" key="7">
    <source>
        <dbReference type="Pfam" id="PF01619"/>
    </source>
</evidence>
<accession>A0A1X2H5F6</accession>
<keyword evidence="4 5" id="KW-0642">Proline metabolism</keyword>
<dbReference type="EMBL" id="MCGN01000009">
    <property type="protein sequence ID" value="ORY93622.1"/>
    <property type="molecule type" value="Genomic_DNA"/>
</dbReference>
<evidence type="ECO:0000313" key="9">
    <source>
        <dbReference type="Proteomes" id="UP000242180"/>
    </source>
</evidence>
<evidence type="ECO:0000256" key="4">
    <source>
        <dbReference type="ARBA" id="ARBA00023062"/>
    </source>
</evidence>
<dbReference type="SUPFAM" id="SSF51730">
    <property type="entry name" value="FAD-linked oxidoreductase"/>
    <property type="match status" value="1"/>
</dbReference>
<sequence>MAEAPLLQAASSELRNGATPTIAELQDDEGRVAMRAKSTEELVLAMFVYGLCMVPGLVSITPPIIQTAEALHLQAPLYWIIKRTVFRHFCGGETPDECVASMDRLAESGINCILDLSIEADLHIDDKKAEDQSYFPLQENRADIVLDMTKECLRTAAAASSSGAFVAVKVTAFAPPELLLRLNTVLLQLEQGFDAWQRGDGTIDSEGLRQMAEHVLPPPKSIEQQIRREALLVQVMTPLDQIQTAQFFDPQGPHRDIWWETHEEQAEMTPLTPEELAAYDRMVERLERVCDFAHNNHVGIMVDAEQSYFQEAIDHVAVNLQAKYNRRDDRAHTPTVYNTYQMYTKAAQRKLERDVERARRQNFAFAAKLVRGAYMVMERKRAAQLGYPSPIHDTLTDTHASFDGGVKYLLDELREFYDATGEPISDTTSPIVFMVASHNRNSIIQTVREMEKHKISPRAGVVHFGQLFGMQDQISYTLGKYNYSIYKYLPYGKIEEVMPYLLRRAQENSSIMGGVGKEITLMWSEVKERLFGPKQKPKLVTITPQVDGTPGDVDVEVTSTSADTA</sequence>
<keyword evidence="6" id="KW-0812">Transmembrane</keyword>
<protein>
    <recommendedName>
        <fullName evidence="2 5">Proline dehydrogenase</fullName>
        <ecNumber evidence="2 5">1.5.5.2</ecNumber>
    </recommendedName>
</protein>
<keyword evidence="6" id="KW-1133">Transmembrane helix</keyword>
<keyword evidence="5" id="KW-0274">FAD</keyword>
<evidence type="ECO:0000256" key="5">
    <source>
        <dbReference type="RuleBase" id="RU364054"/>
    </source>
</evidence>
<dbReference type="InterPro" id="IPR002872">
    <property type="entry name" value="Proline_DH_dom"/>
</dbReference>
<keyword evidence="3 5" id="KW-0560">Oxidoreductase</keyword>
<dbReference type="STRING" id="13706.A0A1X2H5F6"/>
<dbReference type="OrthoDB" id="5464at2759"/>
<evidence type="ECO:0000313" key="8">
    <source>
        <dbReference type="EMBL" id="ORY93622.1"/>
    </source>
</evidence>
<feature type="domain" description="Proline dehydrogenase" evidence="7">
    <location>
        <begin position="100"/>
        <end position="513"/>
    </location>
</feature>
<evidence type="ECO:0000256" key="3">
    <source>
        <dbReference type="ARBA" id="ARBA00023002"/>
    </source>
</evidence>
<feature type="transmembrane region" description="Helical" evidence="6">
    <location>
        <begin position="42"/>
        <end position="65"/>
    </location>
</feature>
<dbReference type="InterPro" id="IPR029041">
    <property type="entry name" value="FAD-linked_oxidoreductase-like"/>
</dbReference>